<evidence type="ECO:0000259" key="1">
    <source>
        <dbReference type="SMART" id="SM00849"/>
    </source>
</evidence>
<organism evidence="2 3">
    <name type="scientific">Geodermatophilus obscurus</name>
    <dbReference type="NCBI Taxonomy" id="1861"/>
    <lineage>
        <taxon>Bacteria</taxon>
        <taxon>Bacillati</taxon>
        <taxon>Actinomycetota</taxon>
        <taxon>Actinomycetes</taxon>
        <taxon>Geodermatophilales</taxon>
        <taxon>Geodermatophilaceae</taxon>
        <taxon>Geodermatophilus</taxon>
    </lineage>
</organism>
<dbReference type="RefSeq" id="WP_208983541.1">
    <property type="nucleotide sequence ID" value="NZ_FRDM01000036.1"/>
</dbReference>
<dbReference type="CDD" id="cd07721">
    <property type="entry name" value="yflN-like_MBL-fold"/>
    <property type="match status" value="1"/>
</dbReference>
<dbReference type="SMART" id="SM00849">
    <property type="entry name" value="Lactamase_B"/>
    <property type="match status" value="1"/>
</dbReference>
<dbReference type="PANTHER" id="PTHR42951">
    <property type="entry name" value="METALLO-BETA-LACTAMASE DOMAIN-CONTAINING"/>
    <property type="match status" value="1"/>
</dbReference>
<dbReference type="Gene3D" id="2.30.110.10">
    <property type="entry name" value="Electron Transport, Fmn-binding Protein, Chain A"/>
    <property type="match status" value="1"/>
</dbReference>
<feature type="domain" description="Metallo-beta-lactamase" evidence="1">
    <location>
        <begin position="37"/>
        <end position="248"/>
    </location>
</feature>
<reference evidence="2 3" key="1">
    <citation type="submission" date="2016-12" db="EMBL/GenBank/DDBJ databases">
        <authorList>
            <person name="Song W.-J."/>
            <person name="Kurnit D.M."/>
        </authorList>
    </citation>
    <scope>NUCLEOTIDE SEQUENCE [LARGE SCALE GENOMIC DNA]</scope>
    <source>
        <strain evidence="2 3">DSM 43162</strain>
    </source>
</reference>
<dbReference type="EMBL" id="FRDM01000036">
    <property type="protein sequence ID" value="SHN87761.1"/>
    <property type="molecule type" value="Genomic_DNA"/>
</dbReference>
<dbReference type="GO" id="GO:0016491">
    <property type="term" value="F:oxidoreductase activity"/>
    <property type="evidence" value="ECO:0007669"/>
    <property type="project" value="InterPro"/>
</dbReference>
<dbReference type="InterPro" id="IPR004378">
    <property type="entry name" value="F420H2_quin_Rdtase"/>
</dbReference>
<evidence type="ECO:0000313" key="2">
    <source>
        <dbReference type="EMBL" id="SHN87761.1"/>
    </source>
</evidence>
<dbReference type="Pfam" id="PF04075">
    <property type="entry name" value="F420H2_quin_red"/>
    <property type="match status" value="1"/>
</dbReference>
<sequence>MGTAGQPDRSAALAPRALLEEAAAGVYRLRTGRFLGESNVYLVASGSSWVLVDAARPSRAPTIRAAAEAVFGPGTRPAAMLLTHVHPDHSGAAYELARVWGVPVHVHPAEIPPAAGEILPGSANPIDRYVLAPLLRLLPRRPDGRRDPLADVVAPFDPDGAVPGLPDWRCVPTPGHTPGSVAFLRPADRVLIAGDAVLTVDTNSIRNLAGGRYGAFGPPWITTWDWARARASVARLAELDPAVLAPGHGRPLTCSGIAAELRALDQRMARPLRATEGFFREVRYSSPGSYRRPPAAYRRMQWLAHVLTRLGWSPGDVVNLEVPGRRTGTIRTTTLLTTVHDGHRHLVALAGESDWVRNVRAARGHVVLGRRDRRAATLVELPTEQRPAVLRAYLLHAPRRRTQVARHYFGVGADPSDEELLAVAGRYPVFRIVERAAPSTETRGRP</sequence>
<dbReference type="InterPro" id="IPR001279">
    <property type="entry name" value="Metallo-B-lactamas"/>
</dbReference>
<dbReference type="SUPFAM" id="SSF56281">
    <property type="entry name" value="Metallo-hydrolase/oxidoreductase"/>
    <property type="match status" value="1"/>
</dbReference>
<dbReference type="InterPro" id="IPR012349">
    <property type="entry name" value="Split_barrel_FMN-bd"/>
</dbReference>
<dbReference type="InterPro" id="IPR050855">
    <property type="entry name" value="NDM-1-like"/>
</dbReference>
<name>A0A1M7UXK0_9ACTN</name>
<dbReference type="InterPro" id="IPR036866">
    <property type="entry name" value="RibonucZ/Hydroxyglut_hydro"/>
</dbReference>
<evidence type="ECO:0000313" key="3">
    <source>
        <dbReference type="Proteomes" id="UP000184428"/>
    </source>
</evidence>
<proteinExistence type="predicted"/>
<accession>A0A1M7UXK0</accession>
<gene>
    <name evidence="2" type="ORF">SAMN05660350_04230</name>
</gene>
<dbReference type="Proteomes" id="UP000184428">
    <property type="component" value="Unassembled WGS sequence"/>
</dbReference>
<dbReference type="Gene3D" id="3.60.15.10">
    <property type="entry name" value="Ribonuclease Z/Hydroxyacylglutathione hydrolase-like"/>
    <property type="match status" value="1"/>
</dbReference>
<protein>
    <submittedName>
        <fullName evidence="2">Deazaflavin-dependent oxidoreductase, nitroreductase family</fullName>
    </submittedName>
</protein>
<dbReference type="PANTHER" id="PTHR42951:SF17">
    <property type="entry name" value="METALLO-BETA-LACTAMASE DOMAIN-CONTAINING PROTEIN"/>
    <property type="match status" value="1"/>
</dbReference>
<dbReference type="Pfam" id="PF00753">
    <property type="entry name" value="Lactamase_B"/>
    <property type="match status" value="1"/>
</dbReference>
<dbReference type="AlphaFoldDB" id="A0A1M7UXK0"/>